<evidence type="ECO:0000256" key="7">
    <source>
        <dbReference type="SAM" id="MobiDB-lite"/>
    </source>
</evidence>
<keyword evidence="4" id="KW-0378">Hydrolase</keyword>
<feature type="transmembrane region" description="Helical" evidence="8">
    <location>
        <begin position="228"/>
        <end position="245"/>
    </location>
</feature>
<evidence type="ECO:0000256" key="2">
    <source>
        <dbReference type="ARBA" id="ARBA00008974"/>
    </source>
</evidence>
<feature type="transmembrane region" description="Helical" evidence="8">
    <location>
        <begin position="48"/>
        <end position="69"/>
    </location>
</feature>
<evidence type="ECO:0000313" key="10">
    <source>
        <dbReference type="Proteomes" id="UP000019854"/>
    </source>
</evidence>
<evidence type="ECO:0000256" key="8">
    <source>
        <dbReference type="SAM" id="Phobius"/>
    </source>
</evidence>
<feature type="transmembrane region" description="Helical" evidence="8">
    <location>
        <begin position="351"/>
        <end position="371"/>
    </location>
</feature>
<evidence type="ECO:0000256" key="6">
    <source>
        <dbReference type="ARBA" id="ARBA00023136"/>
    </source>
</evidence>
<evidence type="ECO:0000256" key="4">
    <source>
        <dbReference type="ARBA" id="ARBA00022801"/>
    </source>
</evidence>
<dbReference type="PANTHER" id="PTHR31377:SF0">
    <property type="entry name" value="AGMATINE DEIMINASE-RELATED"/>
    <property type="match status" value="1"/>
</dbReference>
<dbReference type="Proteomes" id="UP000019854">
    <property type="component" value="Unassembled WGS sequence"/>
</dbReference>
<dbReference type="Pfam" id="PF04371">
    <property type="entry name" value="PAD_porph"/>
    <property type="match status" value="1"/>
</dbReference>
<evidence type="ECO:0000256" key="1">
    <source>
        <dbReference type="ARBA" id="ARBA00004141"/>
    </source>
</evidence>
<feature type="region of interest" description="Disordered" evidence="7">
    <location>
        <begin position="525"/>
        <end position="550"/>
    </location>
</feature>
<evidence type="ECO:0000313" key="9">
    <source>
        <dbReference type="EMBL" id="ETZ89061.1"/>
    </source>
</evidence>
<feature type="transmembrane region" description="Helical" evidence="8">
    <location>
        <begin position="161"/>
        <end position="179"/>
    </location>
</feature>
<dbReference type="AlphaFoldDB" id="A0A829PPL3"/>
<sequence length="884" mass="95392">MDEIQSCCSATSLIASRESVGRDRVGAIERAGIDYLPEAARGSSPKNLFAVFVGGNLAFSTIIFGWLPIVMGLTFWQAVSSSVTGLLIGLMLTAPMSLFGPRTGTNNPVSSGAHFGVRGRLIGSSLTLMFALVYAAIAVWTSGEALIAGASRLFGAPQNHVAFLLGYGVIALEVILIALYGHATIVWAQKIIIPLAVVVLALGVLAYAPNFHPMGSAQHGYALQEFWPTWLFAVTVSVGGPLSYAPSVGDYTRRISRSRYSDRQIAVAVSAGIFLGLFSTATFGAFTASTFSAPTASYVADMVATAPGWYVVPLLILAVLGGCGQGVISIYSSGLDLESIVPRLNRTQTTLIASGIAVVLMYLGVVVTDAIDSVTGMTVVLNSFAGSWVAINICGFFKANRGQYDPKGVATLRAGWPRRLVLVLPWIQCARRRAVHRGFRAWPAHCAERSIPGTVRQYCRGHRCQSVVVSCGWRRLVLARTSVVAGTARRRVVRKFRVGPRIMSGSHRDDAPVVTKHFAQRPPVVVTPSGVSTTSDHPQRSSMTPFSTWRMPSETAPQERIFMGFPPLGELFGATHDEALVARTAWSEVANTIAGFLPVEMVVAPGDQEVARSMLTSSIQLHEAPLDEAWMRDFGPTFVVGENGQLGAVDWGFNGWGQQPSCWANDAKIGAFVANLAGAELVSSDLVNEGGGIHVDGRGTVFLTDTVQLDRFRNPDWSRTQIERELTRTIGVTSFVWLHRGLFRDALPGATRGHIDILAVPSDDATLLLHRQFDPSHPDFHLYSECRSVLDAARTADGGAWRILDLPAPLRLRDEVTWVDYSYVNHVVTNGAVIACTYDDPNDEIALDVLAEAYPGREVVGVDARNIFRYGGGIHCITQHMPAV</sequence>
<comment type="subcellular location">
    <subcellularLocation>
        <location evidence="1">Membrane</location>
        <topology evidence="1">Multi-pass membrane protein</topology>
    </subcellularLocation>
</comment>
<dbReference type="Gene3D" id="3.75.10.10">
    <property type="entry name" value="L-arginine/glycine Amidinotransferase, Chain A"/>
    <property type="match status" value="1"/>
</dbReference>
<dbReference type="GO" id="GO:0022857">
    <property type="term" value="F:transmembrane transporter activity"/>
    <property type="evidence" value="ECO:0007669"/>
    <property type="project" value="InterPro"/>
</dbReference>
<feature type="transmembrane region" description="Helical" evidence="8">
    <location>
        <begin position="308"/>
        <end position="331"/>
    </location>
</feature>
<comment type="caution">
    <text evidence="9">The sequence shown here is derived from an EMBL/GenBank/DDBJ whole genome shotgun (WGS) entry which is preliminary data.</text>
</comment>
<feature type="transmembrane region" description="Helical" evidence="8">
    <location>
        <begin position="75"/>
        <end position="100"/>
    </location>
</feature>
<keyword evidence="6 8" id="KW-0472">Membrane</keyword>
<feature type="transmembrane region" description="Helical" evidence="8">
    <location>
        <begin position="121"/>
        <end position="141"/>
    </location>
</feature>
<reference evidence="9 10" key="1">
    <citation type="submission" date="2014-01" db="EMBL/GenBank/DDBJ databases">
        <authorList>
            <person name="Zelazny A."/>
            <person name="Olivier K."/>
            <person name="Sampaio E.P."/>
            <person name="Holland S.M."/>
            <person name="Tallon L.J."/>
            <person name="Sadzewicz L.K."/>
            <person name="Sengamalay N."/>
            <person name="Fraser C.M."/>
            <person name="Hine E."/>
            <person name="Shefchek K.A."/>
            <person name="Das S.P."/>
            <person name="Shallom S.J."/>
            <person name="Agrawal S."/>
            <person name="Tettelin H."/>
        </authorList>
    </citation>
    <scope>NUCLEOTIDE SEQUENCE [LARGE SCALE GENOMIC DNA]</scope>
    <source>
        <strain evidence="9 10">MAB_030201_1075</strain>
    </source>
</reference>
<name>A0A829PPL3_9MYCO</name>
<dbReference type="GO" id="GO:0016020">
    <property type="term" value="C:membrane"/>
    <property type="evidence" value="ECO:0007669"/>
    <property type="project" value="UniProtKB-SubCell"/>
</dbReference>
<proteinExistence type="inferred from homology"/>
<evidence type="ECO:0000256" key="3">
    <source>
        <dbReference type="ARBA" id="ARBA00022692"/>
    </source>
</evidence>
<dbReference type="InterPro" id="IPR007466">
    <property type="entry name" value="Peptidyl-Arg-deiminase_porph"/>
</dbReference>
<keyword evidence="3 8" id="KW-0812">Transmembrane</keyword>
<protein>
    <submittedName>
        <fullName evidence="9">Permease for cytosine/purine, uracil, thiamine, allantoin family protein</fullName>
    </submittedName>
</protein>
<dbReference type="GO" id="GO:0004668">
    <property type="term" value="F:protein-arginine deiminase activity"/>
    <property type="evidence" value="ECO:0007669"/>
    <property type="project" value="InterPro"/>
</dbReference>
<dbReference type="SUPFAM" id="SSF55909">
    <property type="entry name" value="Pentein"/>
    <property type="match status" value="1"/>
</dbReference>
<accession>A0A829PPL3</accession>
<dbReference type="Pfam" id="PF02133">
    <property type="entry name" value="Transp_cyt_pur"/>
    <property type="match status" value="1"/>
</dbReference>
<comment type="similarity">
    <text evidence="2">Belongs to the purine-cytosine permease (2.A.39) family.</text>
</comment>
<feature type="transmembrane region" description="Helical" evidence="8">
    <location>
        <begin position="191"/>
        <end position="208"/>
    </location>
</feature>
<dbReference type="EMBL" id="JAOX01000001">
    <property type="protein sequence ID" value="ETZ89061.1"/>
    <property type="molecule type" value="Genomic_DNA"/>
</dbReference>
<dbReference type="GO" id="GO:0047632">
    <property type="term" value="F:agmatine deiminase activity"/>
    <property type="evidence" value="ECO:0007669"/>
    <property type="project" value="TreeGrafter"/>
</dbReference>
<dbReference type="InterPro" id="IPR001248">
    <property type="entry name" value="Pur-cyt_permease"/>
</dbReference>
<feature type="compositionally biased region" description="Low complexity" evidence="7">
    <location>
        <begin position="525"/>
        <end position="535"/>
    </location>
</feature>
<gene>
    <name evidence="9" type="ORF">L829_2635</name>
</gene>
<dbReference type="GO" id="GO:0009446">
    <property type="term" value="P:putrescine biosynthetic process"/>
    <property type="evidence" value="ECO:0007669"/>
    <property type="project" value="InterPro"/>
</dbReference>
<feature type="transmembrane region" description="Helical" evidence="8">
    <location>
        <begin position="265"/>
        <end position="288"/>
    </location>
</feature>
<dbReference type="PANTHER" id="PTHR31377">
    <property type="entry name" value="AGMATINE DEIMINASE-RELATED"/>
    <property type="match status" value="1"/>
</dbReference>
<keyword evidence="5 8" id="KW-1133">Transmembrane helix</keyword>
<organism evidence="9 10">
    <name type="scientific">Mycobacteroides abscessus MAB_030201_1075</name>
    <dbReference type="NCBI Taxonomy" id="1335410"/>
    <lineage>
        <taxon>Bacteria</taxon>
        <taxon>Bacillati</taxon>
        <taxon>Actinomycetota</taxon>
        <taxon>Actinomycetes</taxon>
        <taxon>Mycobacteriales</taxon>
        <taxon>Mycobacteriaceae</taxon>
        <taxon>Mycobacteroides</taxon>
        <taxon>Mycobacteroides abscessus</taxon>
    </lineage>
</organism>
<dbReference type="Gene3D" id="1.10.4160.10">
    <property type="entry name" value="Hydantoin permease"/>
    <property type="match status" value="1"/>
</dbReference>
<evidence type="ECO:0000256" key="5">
    <source>
        <dbReference type="ARBA" id="ARBA00022989"/>
    </source>
</evidence>